<comment type="pathway">
    <text evidence="7">Carbohydrate metabolism; D-tagatose 6-phosphate degradation; D-glyceraldehyde 3-phosphate and glycerone phosphate from D-tagatose 6-phosphate: step 1/2.</text>
</comment>
<comment type="function">
    <text evidence="8">Catalyzes the ATP-dependent phosphorylation of fructose-l-phosphate to fructose-l,6-bisphosphate.</text>
</comment>
<dbReference type="PROSITE" id="PS00584">
    <property type="entry name" value="PFKB_KINASES_2"/>
    <property type="match status" value="1"/>
</dbReference>
<dbReference type="NCBIfam" id="TIGR03828">
    <property type="entry name" value="pfkB"/>
    <property type="match status" value="1"/>
</dbReference>
<proteinExistence type="inferred from homology"/>
<comment type="caution">
    <text evidence="10">The sequence shown here is derived from an EMBL/GenBank/DDBJ whole genome shotgun (WGS) entry which is preliminary data.</text>
</comment>
<dbReference type="GO" id="GO:0005524">
    <property type="term" value="F:ATP binding"/>
    <property type="evidence" value="ECO:0007669"/>
    <property type="project" value="UniProtKB-UniRule"/>
</dbReference>
<dbReference type="eggNOG" id="COG1105">
    <property type="taxonomic scope" value="Bacteria"/>
</dbReference>
<dbReference type="AlphaFoldDB" id="A0A135YWW2"/>
<dbReference type="Gene3D" id="3.40.1190.20">
    <property type="match status" value="1"/>
</dbReference>
<protein>
    <recommendedName>
        <fullName evidence="7">Tagatose-6-phosphate kinase</fullName>
        <ecNumber evidence="7">2.7.1.144</ecNumber>
    </recommendedName>
</protein>
<dbReference type="GO" id="GO:0016052">
    <property type="term" value="P:carbohydrate catabolic process"/>
    <property type="evidence" value="ECO:0007669"/>
    <property type="project" value="UniProtKB-ARBA"/>
</dbReference>
<gene>
    <name evidence="10" type="ORF">HMPREF3195_00493</name>
</gene>
<evidence type="ECO:0000313" key="11">
    <source>
        <dbReference type="Proteomes" id="UP000070326"/>
    </source>
</evidence>
<dbReference type="PANTHER" id="PTHR46566">
    <property type="entry name" value="1-PHOSPHOFRUCTOKINASE-RELATED"/>
    <property type="match status" value="1"/>
</dbReference>
<dbReference type="EC" id="2.7.1.144" evidence="7"/>
<sequence length="316" mass="34553">MKGCERMIYSVTLNPSIDYIVKLDNFTEGELNRSKGEYTNAGGKGIMVSKLLSNLGIDNIALGFLGGYTGQYIKDWFNQEGLREDFTRVDGNTRINVKLKSMSDSGQIIESEINGRGPEISASEQDDFLNKIRKLNSEDTLIISGSSSPGLDKDIVDQMINICKDRGSDFVVDTTGGALMEAMRQRPLLVKPNTVELAQLFSVELETRDDIVKYGKKCLEIGAQYAIVSMGGDGAMFFDKDKVYYSPVVKGQLVNSVGAGDSMIAGFVGAIKSGRSPIDSFRYSVATGTATAFCEDIGKKEEVDNILSRVVVEEYI</sequence>
<dbReference type="InterPro" id="IPR017583">
    <property type="entry name" value="Tagatose/fructose_Pkinase"/>
</dbReference>
<keyword evidence="4 8" id="KW-0418">Kinase</keyword>
<dbReference type="InterPro" id="IPR002173">
    <property type="entry name" value="Carboh/pur_kinase_PfkB_CS"/>
</dbReference>
<dbReference type="GO" id="GO:0005829">
    <property type="term" value="C:cytosol"/>
    <property type="evidence" value="ECO:0007669"/>
    <property type="project" value="TreeGrafter"/>
</dbReference>
<dbReference type="PANTHER" id="PTHR46566:SF1">
    <property type="entry name" value="1-PHOSPHOFRUCTOKINASE"/>
    <property type="match status" value="1"/>
</dbReference>
<evidence type="ECO:0000256" key="7">
    <source>
        <dbReference type="PIRNR" id="PIRNR000535"/>
    </source>
</evidence>
<dbReference type="InterPro" id="IPR022463">
    <property type="entry name" value="1-PFruKinase"/>
</dbReference>
<dbReference type="STRING" id="1261.HMPREF3195_00493"/>
<evidence type="ECO:0000256" key="4">
    <source>
        <dbReference type="ARBA" id="ARBA00022777"/>
    </source>
</evidence>
<dbReference type="InterPro" id="IPR011611">
    <property type="entry name" value="PfkB_dom"/>
</dbReference>
<keyword evidence="5 7" id="KW-0067">ATP-binding</keyword>
<evidence type="ECO:0000256" key="3">
    <source>
        <dbReference type="ARBA" id="ARBA00022741"/>
    </source>
</evidence>
<dbReference type="PATRIC" id="fig|1261.5.peg.500"/>
<dbReference type="GO" id="GO:0008662">
    <property type="term" value="F:1-phosphofructokinase activity"/>
    <property type="evidence" value="ECO:0007669"/>
    <property type="project" value="UniProtKB-UniRule"/>
</dbReference>
<keyword evidence="2 7" id="KW-0808">Transferase</keyword>
<dbReference type="CDD" id="cd01164">
    <property type="entry name" value="FruK_PfkB_like"/>
    <property type="match status" value="1"/>
</dbReference>
<comment type="similarity">
    <text evidence="1">Belongs to the carbohydrate kinase pfkB family.</text>
</comment>
<reference evidence="10 11" key="1">
    <citation type="submission" date="2016-02" db="EMBL/GenBank/DDBJ databases">
        <authorList>
            <person name="Wen L."/>
            <person name="He K."/>
            <person name="Yang H."/>
        </authorList>
    </citation>
    <scope>NUCLEOTIDE SEQUENCE [LARGE SCALE GENOMIC DNA]</scope>
    <source>
        <strain evidence="10 11">MJR8628A</strain>
    </source>
</reference>
<dbReference type="FunFam" id="3.40.1190.20:FF:000001">
    <property type="entry name" value="Phosphofructokinase"/>
    <property type="match status" value="1"/>
</dbReference>
<keyword evidence="7" id="KW-0423">Lactose metabolism</keyword>
<feature type="domain" description="Carbohydrate kinase PfkB" evidence="9">
    <location>
        <begin position="13"/>
        <end position="294"/>
    </location>
</feature>
<dbReference type="PIRSF" id="PIRSF000535">
    <property type="entry name" value="1PFK/6PFK/LacC"/>
    <property type="match status" value="1"/>
</dbReference>
<dbReference type="UniPathway" id="UPA00704">
    <property type="reaction ID" value="UER00715"/>
</dbReference>
<name>A0A135YWW2_9FIRM</name>
<accession>A0A135YWW2</accession>
<comment type="similarity">
    <text evidence="7">Belongs to the carbohydrate kinase PfkB family. LacC subfamily.</text>
</comment>
<dbReference type="GO" id="GO:0005988">
    <property type="term" value="P:lactose metabolic process"/>
    <property type="evidence" value="ECO:0007669"/>
    <property type="project" value="UniProtKB-KW"/>
</dbReference>
<dbReference type="SUPFAM" id="SSF53613">
    <property type="entry name" value="Ribokinase-like"/>
    <property type="match status" value="1"/>
</dbReference>
<comment type="catalytic activity">
    <reaction evidence="6 8">
        <text>beta-D-fructose 1-phosphate + ATP = beta-D-fructose 1,6-bisphosphate + ADP + H(+)</text>
        <dbReference type="Rhea" id="RHEA:14213"/>
        <dbReference type="ChEBI" id="CHEBI:15378"/>
        <dbReference type="ChEBI" id="CHEBI:30616"/>
        <dbReference type="ChEBI" id="CHEBI:32966"/>
        <dbReference type="ChEBI" id="CHEBI:138881"/>
        <dbReference type="ChEBI" id="CHEBI:456216"/>
        <dbReference type="EC" id="2.7.1.56"/>
    </reaction>
</comment>
<evidence type="ECO:0000256" key="2">
    <source>
        <dbReference type="ARBA" id="ARBA00022679"/>
    </source>
</evidence>
<comment type="catalytic activity">
    <reaction evidence="7">
        <text>D-tagatofuranose 6-phosphate + ATP = D-tagatofuranose 1,6-bisphosphate + ADP + H(+)</text>
        <dbReference type="Rhea" id="RHEA:12420"/>
        <dbReference type="ChEBI" id="CHEBI:15378"/>
        <dbReference type="ChEBI" id="CHEBI:30616"/>
        <dbReference type="ChEBI" id="CHEBI:58694"/>
        <dbReference type="ChEBI" id="CHEBI:58695"/>
        <dbReference type="ChEBI" id="CHEBI:456216"/>
        <dbReference type="EC" id="2.7.1.144"/>
    </reaction>
</comment>
<dbReference type="GO" id="GO:2001059">
    <property type="term" value="P:D-tagatose 6-phosphate catabolic process"/>
    <property type="evidence" value="ECO:0007669"/>
    <property type="project" value="UniProtKB-UniPathway"/>
</dbReference>
<evidence type="ECO:0000256" key="5">
    <source>
        <dbReference type="ARBA" id="ARBA00022840"/>
    </source>
</evidence>
<dbReference type="GO" id="GO:0009024">
    <property type="term" value="F:tagatose-6-phosphate kinase activity"/>
    <property type="evidence" value="ECO:0007669"/>
    <property type="project" value="UniProtKB-EC"/>
</dbReference>
<organism evidence="10 11">
    <name type="scientific">Peptostreptococcus anaerobius</name>
    <dbReference type="NCBI Taxonomy" id="1261"/>
    <lineage>
        <taxon>Bacteria</taxon>
        <taxon>Bacillati</taxon>
        <taxon>Bacillota</taxon>
        <taxon>Clostridia</taxon>
        <taxon>Peptostreptococcales</taxon>
        <taxon>Peptostreptococcaceae</taxon>
        <taxon>Peptostreptococcus</taxon>
    </lineage>
</organism>
<evidence type="ECO:0000256" key="1">
    <source>
        <dbReference type="ARBA" id="ARBA00005380"/>
    </source>
</evidence>
<evidence type="ECO:0000259" key="9">
    <source>
        <dbReference type="Pfam" id="PF00294"/>
    </source>
</evidence>
<dbReference type="Proteomes" id="UP000070326">
    <property type="component" value="Unassembled WGS sequence"/>
</dbReference>
<dbReference type="EMBL" id="LSQZ01000016">
    <property type="protein sequence ID" value="KXI13895.1"/>
    <property type="molecule type" value="Genomic_DNA"/>
</dbReference>
<evidence type="ECO:0000313" key="10">
    <source>
        <dbReference type="EMBL" id="KXI13895.1"/>
    </source>
</evidence>
<dbReference type="GO" id="GO:0044281">
    <property type="term" value="P:small molecule metabolic process"/>
    <property type="evidence" value="ECO:0007669"/>
    <property type="project" value="UniProtKB-ARBA"/>
</dbReference>
<dbReference type="NCBIfam" id="TIGR03168">
    <property type="entry name" value="1-PFK"/>
    <property type="match status" value="1"/>
</dbReference>
<evidence type="ECO:0000256" key="8">
    <source>
        <dbReference type="RuleBase" id="RU369061"/>
    </source>
</evidence>
<evidence type="ECO:0000256" key="6">
    <source>
        <dbReference type="ARBA" id="ARBA00047745"/>
    </source>
</evidence>
<dbReference type="InterPro" id="IPR029056">
    <property type="entry name" value="Ribokinase-like"/>
</dbReference>
<keyword evidence="3 7" id="KW-0547">Nucleotide-binding</keyword>
<dbReference type="Pfam" id="PF00294">
    <property type="entry name" value="PfkB"/>
    <property type="match status" value="1"/>
</dbReference>